<accession>A0A0F9A362</accession>
<dbReference type="EMBL" id="LAZR01044708">
    <property type="protein sequence ID" value="KKL03999.1"/>
    <property type="molecule type" value="Genomic_DNA"/>
</dbReference>
<dbReference type="AlphaFoldDB" id="A0A0F9A362"/>
<gene>
    <name evidence="1" type="ORF">LCGC14_2620460</name>
</gene>
<protein>
    <submittedName>
        <fullName evidence="1">Uncharacterized protein</fullName>
    </submittedName>
</protein>
<reference evidence="1" key="1">
    <citation type="journal article" date="2015" name="Nature">
        <title>Complex archaea that bridge the gap between prokaryotes and eukaryotes.</title>
        <authorList>
            <person name="Spang A."/>
            <person name="Saw J.H."/>
            <person name="Jorgensen S.L."/>
            <person name="Zaremba-Niedzwiedzka K."/>
            <person name="Martijn J."/>
            <person name="Lind A.E."/>
            <person name="van Eijk R."/>
            <person name="Schleper C."/>
            <person name="Guy L."/>
            <person name="Ettema T.J."/>
        </authorList>
    </citation>
    <scope>NUCLEOTIDE SEQUENCE</scope>
</reference>
<name>A0A0F9A362_9ZZZZ</name>
<proteinExistence type="predicted"/>
<organism evidence="1">
    <name type="scientific">marine sediment metagenome</name>
    <dbReference type="NCBI Taxonomy" id="412755"/>
    <lineage>
        <taxon>unclassified sequences</taxon>
        <taxon>metagenomes</taxon>
        <taxon>ecological metagenomes</taxon>
    </lineage>
</organism>
<feature type="non-terminal residue" evidence="1">
    <location>
        <position position="241"/>
    </location>
</feature>
<comment type="caution">
    <text evidence="1">The sequence shown here is derived from an EMBL/GenBank/DDBJ whole genome shotgun (WGS) entry which is preliminary data.</text>
</comment>
<evidence type="ECO:0000313" key="1">
    <source>
        <dbReference type="EMBL" id="KKL03999.1"/>
    </source>
</evidence>
<sequence length="241" mass="26347">MRLVTANLIATAMATALLLVGSSLRGQTAWYEGFEGPEPSWQDAGGNAQYRIEPPQRVRGEPHTGLGSERVVLRGSQGTYVYLRHEVGRPRVIDELLPTVWIKSDRSGLQLSARIVMPRTEDPRTGRPISTLVHGSSYTDVGRWQQLRITDIPRLLARQIRVLHAELGPRIDSREAYLDHVLLNIYGGPGTTNVWIDDLDVAGSVPSTRTEEPGVAVGSGLPVGPVPPQAGRRRVELVGSV</sequence>